<keyword evidence="8 12" id="KW-0326">Glycosidase</keyword>
<dbReference type="EC" id="3.2.1.15" evidence="3"/>
<protein>
    <recommendedName>
        <fullName evidence="3">endo-polygalacturonase</fullName>
        <ecNumber evidence="3">3.2.1.15</ecNumber>
    </recommendedName>
</protein>
<dbReference type="GO" id="GO:0005975">
    <property type="term" value="P:carbohydrate metabolic process"/>
    <property type="evidence" value="ECO:0007669"/>
    <property type="project" value="InterPro"/>
</dbReference>
<dbReference type="InterPro" id="IPR012334">
    <property type="entry name" value="Pectin_lyas_fold"/>
</dbReference>
<keyword evidence="15" id="KW-1185">Reference proteome</keyword>
<keyword evidence="7 12" id="KW-0378">Hydrolase</keyword>
<dbReference type="FunFam" id="2.160.20.10:FF:000028">
    <property type="entry name" value="Polygalacturonase QRT2"/>
    <property type="match status" value="1"/>
</dbReference>
<reference evidence="14" key="1">
    <citation type="submission" date="2020-02" db="EMBL/GenBank/DDBJ databases">
        <authorList>
            <person name="Scholz U."/>
            <person name="Mascher M."/>
            <person name="Fiebig A."/>
        </authorList>
    </citation>
    <scope>NUCLEOTIDE SEQUENCE</scope>
</reference>
<evidence type="ECO:0000256" key="7">
    <source>
        <dbReference type="ARBA" id="ARBA00022801"/>
    </source>
</evidence>
<evidence type="ECO:0000256" key="12">
    <source>
        <dbReference type="RuleBase" id="RU361169"/>
    </source>
</evidence>
<gene>
    <name evidence="14" type="ORF">SI8410_01000295</name>
</gene>
<dbReference type="OrthoDB" id="635044at2759"/>
<evidence type="ECO:0000256" key="10">
    <source>
        <dbReference type="ARBA" id="ARBA00034074"/>
    </source>
</evidence>
<keyword evidence="5" id="KW-0964">Secreted</keyword>
<dbReference type="AlphaFoldDB" id="A0A7I8JWE6"/>
<accession>A0A7I8JWE6</accession>
<dbReference type="SMART" id="SM00710">
    <property type="entry name" value="PbH1"/>
    <property type="match status" value="4"/>
</dbReference>
<proteinExistence type="inferred from homology"/>
<dbReference type="Proteomes" id="UP000663760">
    <property type="component" value="Chromosome 1"/>
</dbReference>
<evidence type="ECO:0000313" key="15">
    <source>
        <dbReference type="Proteomes" id="UP000663760"/>
    </source>
</evidence>
<dbReference type="PROSITE" id="PS00502">
    <property type="entry name" value="POLYGALACTURONASE"/>
    <property type="match status" value="1"/>
</dbReference>
<evidence type="ECO:0000256" key="4">
    <source>
        <dbReference type="ARBA" id="ARBA00022512"/>
    </source>
</evidence>
<keyword evidence="6" id="KW-0732">Signal</keyword>
<sequence>MDRRLRQRRGGDPSVYPTTISPSLSQEHAQETEEFGFKLPSSDAPAPFLSSSLNTTGAKLPAIPNKNFQYPALLKVKLSVCPHLPVSYSSTSRNTINPFERRRGRWLLLILALVLLLRPGDSQLEQTFSGGPSFRNRLDITDSSAVRKLSPGTANERRWATLGNASTVVTVKDFGARGEGSSNDTKAFAAAWKAACSSPTPVTMLVPEGKAYRLKPVTFSGPCKSAITVAIKGTILASGRISDWDGTRRSLWMKFTKVDGLRLEGGGTIDGNGHVWWKVSCKLDSAQPCKGAPTALTFRSCRGLTVNNLRFKNAQQMHVTFAKCANVQISRLTISAPGNSPNTDGIHVSGSTDVKISDCVIRTGDDCISIVSRSHSIAATNIVCGPGHGISIGSLGANGAEHTVSDVLVDTARLEGTTNGVRIKTWQGGKGYARNITFMNIVMDKVKNPIIIDQNYCDSSKPCNEQKSAVGVSGVTYRNVSGTSATAVAMTFDCSRIVPCRGIRLQDINLVTTRGAFAKSFCRNVNLSKRGTIVPSRCSS</sequence>
<keyword evidence="4" id="KW-0134">Cell wall</keyword>
<evidence type="ECO:0000256" key="5">
    <source>
        <dbReference type="ARBA" id="ARBA00022525"/>
    </source>
</evidence>
<feature type="compositionally biased region" description="Polar residues" evidence="13">
    <location>
        <begin position="16"/>
        <end position="27"/>
    </location>
</feature>
<evidence type="ECO:0000256" key="1">
    <source>
        <dbReference type="ARBA" id="ARBA00004191"/>
    </source>
</evidence>
<evidence type="ECO:0000313" key="14">
    <source>
        <dbReference type="EMBL" id="CAA7387966.1"/>
    </source>
</evidence>
<dbReference type="SUPFAM" id="SSF51126">
    <property type="entry name" value="Pectin lyase-like"/>
    <property type="match status" value="1"/>
</dbReference>
<comment type="similarity">
    <text evidence="2 12">Belongs to the glycosyl hydrolase 28 family.</text>
</comment>
<feature type="region of interest" description="Disordered" evidence="13">
    <location>
        <begin position="1"/>
        <end position="34"/>
    </location>
</feature>
<dbReference type="InterPro" id="IPR006626">
    <property type="entry name" value="PbH1"/>
</dbReference>
<organism evidence="14 15">
    <name type="scientific">Spirodela intermedia</name>
    <name type="common">Intermediate duckweed</name>
    <dbReference type="NCBI Taxonomy" id="51605"/>
    <lineage>
        <taxon>Eukaryota</taxon>
        <taxon>Viridiplantae</taxon>
        <taxon>Streptophyta</taxon>
        <taxon>Embryophyta</taxon>
        <taxon>Tracheophyta</taxon>
        <taxon>Spermatophyta</taxon>
        <taxon>Magnoliopsida</taxon>
        <taxon>Liliopsida</taxon>
        <taxon>Araceae</taxon>
        <taxon>Lemnoideae</taxon>
        <taxon>Spirodela</taxon>
    </lineage>
</organism>
<evidence type="ECO:0000256" key="9">
    <source>
        <dbReference type="ARBA" id="ARBA00023316"/>
    </source>
</evidence>
<dbReference type="EMBL" id="LR746264">
    <property type="protein sequence ID" value="CAA7387966.1"/>
    <property type="molecule type" value="Genomic_DNA"/>
</dbReference>
<evidence type="ECO:0000256" key="11">
    <source>
        <dbReference type="PROSITE-ProRule" id="PRU10052"/>
    </source>
</evidence>
<dbReference type="InterPro" id="IPR011050">
    <property type="entry name" value="Pectin_lyase_fold/virulence"/>
</dbReference>
<dbReference type="InterPro" id="IPR000743">
    <property type="entry name" value="Glyco_hydro_28"/>
</dbReference>
<name>A0A7I8JWE6_SPIIN</name>
<dbReference type="GO" id="GO:0010047">
    <property type="term" value="P:fruit dehiscence"/>
    <property type="evidence" value="ECO:0007669"/>
    <property type="project" value="UniProtKB-ARBA"/>
</dbReference>
<keyword evidence="9" id="KW-0961">Cell wall biogenesis/degradation</keyword>
<evidence type="ECO:0000256" key="2">
    <source>
        <dbReference type="ARBA" id="ARBA00008834"/>
    </source>
</evidence>
<feature type="active site" evidence="11">
    <location>
        <position position="388"/>
    </location>
</feature>
<dbReference type="GO" id="GO:0009901">
    <property type="term" value="P:anther dehiscence"/>
    <property type="evidence" value="ECO:0007669"/>
    <property type="project" value="UniProtKB-ARBA"/>
</dbReference>
<comment type="catalytic activity">
    <reaction evidence="10">
        <text>(1,4-alpha-D-galacturonosyl)n+m + H2O = (1,4-alpha-D-galacturonosyl)n + (1,4-alpha-D-galacturonosyl)m.</text>
        <dbReference type="EC" id="3.2.1.15"/>
    </reaction>
</comment>
<dbReference type="GO" id="GO:0009830">
    <property type="term" value="P:cell wall modification involved in abscission"/>
    <property type="evidence" value="ECO:0007669"/>
    <property type="project" value="UniProtKB-ARBA"/>
</dbReference>
<dbReference type="Gene3D" id="2.160.20.10">
    <property type="entry name" value="Single-stranded right-handed beta-helix, Pectin lyase-like"/>
    <property type="match status" value="1"/>
</dbReference>
<dbReference type="GO" id="GO:0004650">
    <property type="term" value="F:polygalacturonase activity"/>
    <property type="evidence" value="ECO:0007669"/>
    <property type="project" value="UniProtKB-EC"/>
</dbReference>
<evidence type="ECO:0000256" key="13">
    <source>
        <dbReference type="SAM" id="MobiDB-lite"/>
    </source>
</evidence>
<dbReference type="PANTHER" id="PTHR31375">
    <property type="match status" value="1"/>
</dbReference>
<comment type="subcellular location">
    <subcellularLocation>
        <location evidence="1">Secreted</location>
        <location evidence="1">Cell wall</location>
    </subcellularLocation>
</comment>
<evidence type="ECO:0000256" key="8">
    <source>
        <dbReference type="ARBA" id="ARBA00023295"/>
    </source>
</evidence>
<evidence type="ECO:0000256" key="3">
    <source>
        <dbReference type="ARBA" id="ARBA00012736"/>
    </source>
</evidence>
<evidence type="ECO:0000256" key="6">
    <source>
        <dbReference type="ARBA" id="ARBA00022729"/>
    </source>
</evidence>
<dbReference type="Pfam" id="PF00295">
    <property type="entry name" value="Glyco_hydro_28"/>
    <property type="match status" value="1"/>
</dbReference>